<evidence type="ECO:0000256" key="1">
    <source>
        <dbReference type="SAM" id="Phobius"/>
    </source>
</evidence>
<organism evidence="3 4">
    <name type="scientific">Streptomyces spinoverrucosus</name>
    <dbReference type="NCBI Taxonomy" id="284043"/>
    <lineage>
        <taxon>Bacteria</taxon>
        <taxon>Bacillati</taxon>
        <taxon>Actinomycetota</taxon>
        <taxon>Actinomycetes</taxon>
        <taxon>Kitasatosporales</taxon>
        <taxon>Streptomycetaceae</taxon>
        <taxon>Streptomyces</taxon>
    </lineage>
</organism>
<keyword evidence="1" id="KW-0812">Transmembrane</keyword>
<keyword evidence="1" id="KW-1133">Transmembrane helix</keyword>
<dbReference type="Pfam" id="PF13845">
    <property type="entry name" value="Septum_form"/>
    <property type="match status" value="1"/>
</dbReference>
<evidence type="ECO:0000259" key="2">
    <source>
        <dbReference type="Pfam" id="PF13845"/>
    </source>
</evidence>
<comment type="caution">
    <text evidence="3">The sequence shown here is derived from an EMBL/GenBank/DDBJ whole genome shotgun (WGS) entry which is preliminary data.</text>
</comment>
<evidence type="ECO:0000313" key="4">
    <source>
        <dbReference type="Proteomes" id="UP000317881"/>
    </source>
</evidence>
<dbReference type="Proteomes" id="UP000317881">
    <property type="component" value="Unassembled WGS sequence"/>
</dbReference>
<feature type="transmembrane region" description="Helical" evidence="1">
    <location>
        <begin position="12"/>
        <end position="34"/>
    </location>
</feature>
<proteinExistence type="predicted"/>
<name>A0A4Y3VHB8_9ACTN</name>
<dbReference type="EMBL" id="BJND01000021">
    <property type="protein sequence ID" value="GEC05585.1"/>
    <property type="molecule type" value="Genomic_DNA"/>
</dbReference>
<dbReference type="AlphaFoldDB" id="A0A4Y3VHB8"/>
<keyword evidence="1" id="KW-0472">Membrane</keyword>
<feature type="domain" description="Septum formation-related" evidence="2">
    <location>
        <begin position="90"/>
        <end position="265"/>
    </location>
</feature>
<evidence type="ECO:0000313" key="3">
    <source>
        <dbReference type="EMBL" id="GEC05585.1"/>
    </source>
</evidence>
<reference evidence="3 4" key="1">
    <citation type="submission" date="2019-06" db="EMBL/GenBank/DDBJ databases">
        <title>Whole genome shotgun sequence of Streptomyces spinoverrucosus NBRC 14228.</title>
        <authorList>
            <person name="Hosoyama A."/>
            <person name="Uohara A."/>
            <person name="Ohji S."/>
            <person name="Ichikawa N."/>
        </authorList>
    </citation>
    <scope>NUCLEOTIDE SEQUENCE [LARGE SCALE GENOMIC DNA]</scope>
    <source>
        <strain evidence="3 4">NBRC 14228</strain>
    </source>
</reference>
<gene>
    <name evidence="3" type="ORF">SSP24_32400</name>
</gene>
<keyword evidence="4" id="KW-1185">Reference proteome</keyword>
<protein>
    <recommendedName>
        <fullName evidence="2">Septum formation-related domain-containing protein</fullName>
    </recommendedName>
</protein>
<sequence length="280" mass="29529">MTGQRRRTRPRALQAAVAGGLGLVLALGGVWYALADRAEGSGGAAAAPYGHTVGLAEPLKEGDCVLADWPGPRFTGTPRLALDPTCRDKAPDGQVMGLVEAASAEEAGQVAPGRCEELTREIRERLADVRGFAVVPTRAEFEVAGRRAACLVLGGRGPVYGPLGSHRRLGSAFADTATMQRRDCLDARSNRDVRLASCEGSYDEQVLGFTRLDAGLTLTQARTRSDAACARDVSPTDYGFDPSVYEAGSWTSEGSWNSGTHFAVCTVRKQNGGTMGGDEP</sequence>
<dbReference type="InterPro" id="IPR026004">
    <property type="entry name" value="Septum_form"/>
</dbReference>
<accession>A0A4Y3VHB8</accession>